<dbReference type="Gene3D" id="3.40.50.720">
    <property type="entry name" value="NAD(P)-binding Rossmann-like Domain"/>
    <property type="match status" value="1"/>
</dbReference>
<dbReference type="RefSeq" id="WP_135347914.1">
    <property type="nucleotide sequence ID" value="NZ_SRJD01000005.1"/>
</dbReference>
<reference evidence="2 3" key="1">
    <citation type="journal article" date="2015" name="Int. J. Syst. Evol. Microbiol.">
        <title>Sporolactobacillus shoreae sp. nov. and Sporolactobacillus spathodeae sp. nov., two spore-forming lactic acid bacteria isolated from tree barks in Thailand.</title>
        <authorList>
            <person name="Thamacharoensuk T."/>
            <person name="Kitahara M."/>
            <person name="Ohkuma M."/>
            <person name="Thongchul N."/>
            <person name="Tanasupawat S."/>
        </authorList>
    </citation>
    <scope>NUCLEOTIDE SEQUENCE [LARGE SCALE GENOMIC DNA]</scope>
    <source>
        <strain evidence="2 3">BK92</strain>
    </source>
</reference>
<comment type="caution">
    <text evidence="2">The sequence shown here is derived from an EMBL/GenBank/DDBJ whole genome shotgun (WGS) entry which is preliminary data.</text>
</comment>
<dbReference type="InterPro" id="IPR036291">
    <property type="entry name" value="NAD(P)-bd_dom_sf"/>
</dbReference>
<dbReference type="Proteomes" id="UP000298347">
    <property type="component" value="Unassembled WGS sequence"/>
</dbReference>
<dbReference type="PANTHER" id="PTHR43355">
    <property type="entry name" value="FLAVIN REDUCTASE (NADPH)"/>
    <property type="match status" value="1"/>
</dbReference>
<organism evidence="2 3">
    <name type="scientific">Sporolactobacillus shoreae</name>
    <dbReference type="NCBI Taxonomy" id="1465501"/>
    <lineage>
        <taxon>Bacteria</taxon>
        <taxon>Bacillati</taxon>
        <taxon>Bacillota</taxon>
        <taxon>Bacilli</taxon>
        <taxon>Bacillales</taxon>
        <taxon>Sporolactobacillaceae</taxon>
        <taxon>Sporolactobacillus</taxon>
    </lineage>
</organism>
<proteinExistence type="predicted"/>
<dbReference type="SUPFAM" id="SSF51735">
    <property type="entry name" value="NAD(P)-binding Rossmann-fold domains"/>
    <property type="match status" value="1"/>
</dbReference>
<dbReference type="InterPro" id="IPR051606">
    <property type="entry name" value="Polyketide_Oxido-like"/>
</dbReference>
<keyword evidence="3" id="KW-1185">Reference proteome</keyword>
<evidence type="ECO:0000313" key="2">
    <source>
        <dbReference type="EMBL" id="TGA98894.1"/>
    </source>
</evidence>
<dbReference type="Pfam" id="PF13460">
    <property type="entry name" value="NAD_binding_10"/>
    <property type="match status" value="1"/>
</dbReference>
<accession>A0A4Z0GQP7</accession>
<dbReference type="AlphaFoldDB" id="A0A4Z0GQP7"/>
<evidence type="ECO:0000313" key="3">
    <source>
        <dbReference type="Proteomes" id="UP000298347"/>
    </source>
</evidence>
<sequence length="211" mass="23756">MEQNKQIAVIGGNGRAGRFVARKVLEKGYSVRMLARNPQRTTLSSERVEVIKGDAQDIASIRTLLEGCDAVINTLGQPNKATPIYSKVTGHILTTMKALGIQRYITVTGGSLNEPGDRKSLLNQIGAQIFRWLYRDMIKDKEKELRILLDSEADWTLVRLPFIVEKPAVEKIKVNLHDMPGMKMTNEDIANFLVGQVSDQRYIRRCPFISN</sequence>
<dbReference type="GO" id="GO:0042602">
    <property type="term" value="F:riboflavin reductase (NADPH) activity"/>
    <property type="evidence" value="ECO:0007669"/>
    <property type="project" value="TreeGrafter"/>
</dbReference>
<evidence type="ECO:0000259" key="1">
    <source>
        <dbReference type="Pfam" id="PF13460"/>
    </source>
</evidence>
<dbReference type="EMBL" id="SRJD01000005">
    <property type="protein sequence ID" value="TGA98894.1"/>
    <property type="molecule type" value="Genomic_DNA"/>
</dbReference>
<protein>
    <submittedName>
        <fullName evidence="2">NAD-dependent epimerase/dehydratase family protein</fullName>
    </submittedName>
</protein>
<dbReference type="OrthoDB" id="9790734at2"/>
<gene>
    <name evidence="2" type="ORF">E4665_06080</name>
</gene>
<name>A0A4Z0GQP7_9BACL</name>
<dbReference type="InterPro" id="IPR016040">
    <property type="entry name" value="NAD(P)-bd_dom"/>
</dbReference>
<feature type="domain" description="NAD(P)-binding" evidence="1">
    <location>
        <begin position="11"/>
        <end position="199"/>
    </location>
</feature>
<dbReference type="GO" id="GO:0004074">
    <property type="term" value="F:biliverdin reductase [NAD(P)H] activity"/>
    <property type="evidence" value="ECO:0007669"/>
    <property type="project" value="TreeGrafter"/>
</dbReference>
<dbReference type="PANTHER" id="PTHR43355:SF2">
    <property type="entry name" value="FLAVIN REDUCTASE (NADPH)"/>
    <property type="match status" value="1"/>
</dbReference>